<evidence type="ECO:0000256" key="10">
    <source>
        <dbReference type="ARBA" id="ARBA00023125"/>
    </source>
</evidence>
<evidence type="ECO:0000256" key="1">
    <source>
        <dbReference type="ARBA" id="ARBA00004123"/>
    </source>
</evidence>
<feature type="domain" description="TF-B3" evidence="16">
    <location>
        <begin position="618"/>
        <end position="713"/>
    </location>
</feature>
<dbReference type="GO" id="GO:0005743">
    <property type="term" value="C:mitochondrial inner membrane"/>
    <property type="evidence" value="ECO:0007669"/>
    <property type="project" value="UniProtKB-SubCell"/>
</dbReference>
<dbReference type="InterPro" id="IPR016024">
    <property type="entry name" value="ARM-type_fold"/>
</dbReference>
<name>A0AAQ3JUX7_9LILI</name>
<evidence type="ECO:0000313" key="17">
    <source>
        <dbReference type="EMBL" id="WOK95216.1"/>
    </source>
</evidence>
<accession>A0AAQ3JUX7</accession>
<evidence type="ECO:0000256" key="4">
    <source>
        <dbReference type="ARBA" id="ARBA00022448"/>
    </source>
</evidence>
<organism evidence="17 18">
    <name type="scientific">Canna indica</name>
    <name type="common">Indian-shot</name>
    <dbReference type="NCBI Taxonomy" id="4628"/>
    <lineage>
        <taxon>Eukaryota</taxon>
        <taxon>Viridiplantae</taxon>
        <taxon>Streptophyta</taxon>
        <taxon>Embryophyta</taxon>
        <taxon>Tracheophyta</taxon>
        <taxon>Spermatophyta</taxon>
        <taxon>Magnoliopsida</taxon>
        <taxon>Liliopsida</taxon>
        <taxon>Zingiberales</taxon>
        <taxon>Cannaceae</taxon>
        <taxon>Canna</taxon>
    </lineage>
</organism>
<dbReference type="Pfam" id="PF03650">
    <property type="entry name" value="MPC"/>
    <property type="match status" value="1"/>
</dbReference>
<dbReference type="GO" id="GO:0005634">
    <property type="term" value="C:nucleus"/>
    <property type="evidence" value="ECO:0007669"/>
    <property type="project" value="UniProtKB-SubCell"/>
</dbReference>
<proteinExistence type="inferred from homology"/>
<feature type="compositionally biased region" description="Acidic residues" evidence="15">
    <location>
        <begin position="292"/>
        <end position="336"/>
    </location>
</feature>
<evidence type="ECO:0000256" key="13">
    <source>
        <dbReference type="ARBA" id="ARBA00023163"/>
    </source>
</evidence>
<evidence type="ECO:0000256" key="6">
    <source>
        <dbReference type="ARBA" id="ARBA00022737"/>
    </source>
</evidence>
<reference evidence="17 18" key="1">
    <citation type="submission" date="2023-10" db="EMBL/GenBank/DDBJ databases">
        <title>Chromosome-scale genome assembly provides insights into flower coloration mechanisms of Canna indica.</title>
        <authorList>
            <person name="Li C."/>
        </authorList>
    </citation>
    <scope>NUCLEOTIDE SEQUENCE [LARGE SCALE GENOMIC DNA]</scope>
    <source>
        <tissue evidence="17">Flower</tissue>
    </source>
</reference>
<dbReference type="PROSITE" id="PS50863">
    <property type="entry name" value="B3"/>
    <property type="match status" value="3"/>
</dbReference>
<evidence type="ECO:0000256" key="9">
    <source>
        <dbReference type="ARBA" id="ARBA00023015"/>
    </source>
</evidence>
<dbReference type="SUPFAM" id="SSF101936">
    <property type="entry name" value="DNA-binding pseudobarrel domain"/>
    <property type="match status" value="3"/>
</dbReference>
<keyword evidence="8" id="KW-1133">Transmembrane helix</keyword>
<keyword evidence="7" id="KW-0999">Mitochondrion inner membrane</keyword>
<keyword evidence="6" id="KW-0677">Repeat</keyword>
<dbReference type="InterPro" id="IPR003340">
    <property type="entry name" value="B3_DNA-bd"/>
</dbReference>
<keyword evidence="9" id="KW-0805">Transcription regulation</keyword>
<dbReference type="InterPro" id="IPR005336">
    <property type="entry name" value="MPC"/>
</dbReference>
<dbReference type="SMART" id="SM01019">
    <property type="entry name" value="B3"/>
    <property type="match status" value="3"/>
</dbReference>
<feature type="domain" description="TF-B3" evidence="16">
    <location>
        <begin position="170"/>
        <end position="263"/>
    </location>
</feature>
<dbReference type="PANTHER" id="PTHR31674:SF62">
    <property type="entry name" value="B3 DOMAIN-CONTAINING PROTEIN REM14-RELATED"/>
    <property type="match status" value="1"/>
</dbReference>
<keyword evidence="11" id="KW-0496">Mitochondrion</keyword>
<dbReference type="GO" id="GO:0003677">
    <property type="term" value="F:DNA binding"/>
    <property type="evidence" value="ECO:0007669"/>
    <property type="project" value="UniProtKB-KW"/>
</dbReference>
<dbReference type="CDD" id="cd10017">
    <property type="entry name" value="B3_DNA"/>
    <property type="match status" value="3"/>
</dbReference>
<dbReference type="Pfam" id="PF02362">
    <property type="entry name" value="B3"/>
    <property type="match status" value="3"/>
</dbReference>
<keyword evidence="5" id="KW-0812">Transmembrane</keyword>
<evidence type="ECO:0000256" key="11">
    <source>
        <dbReference type="ARBA" id="ARBA00023128"/>
    </source>
</evidence>
<evidence type="ECO:0000256" key="15">
    <source>
        <dbReference type="SAM" id="MobiDB-lite"/>
    </source>
</evidence>
<dbReference type="InterPro" id="IPR015300">
    <property type="entry name" value="DNA-bd_pseudobarrel_sf"/>
</dbReference>
<dbReference type="SUPFAM" id="SSF48371">
    <property type="entry name" value="ARM repeat"/>
    <property type="match status" value="1"/>
</dbReference>
<evidence type="ECO:0000256" key="5">
    <source>
        <dbReference type="ARBA" id="ARBA00022692"/>
    </source>
</evidence>
<evidence type="ECO:0000256" key="7">
    <source>
        <dbReference type="ARBA" id="ARBA00022792"/>
    </source>
</evidence>
<keyword evidence="14" id="KW-0539">Nucleus</keyword>
<sequence length="715" mass="83308">MCLYSAVLMRFAWMVQPRNYLLLGMHASNEVVQLYQFSRRHPTFQAEDKSDHFALRLNVQILNAEEKERELRFAINQSLCVSAGIDKYINLIFFFPSILLYSLRPSPSFLQIEDIYPAFQLIEDKQSSLRTSTHLAISGLGFIKQEGKRIVLYRAIHRRMAVEEELGCKKPHFFRVLLPEFTEKMLLPRAFTQHIEPENRQKATILSPLGKFWHVDLKSDGRQLFFGDGWKEFARAHDFAVGFFLVFRYEGNLVFTIRVFDLSCCQKAYSKNNARRYSNQSAAMFASMSADETLDDDNEVEEEEKEEGEEEDIDDDDDDDEQEEEGDDEDNDDDDYEIKFTEAGSSNHAYGDLSIAWSQKTTFSLMALQQPVVVRFHVLSPSLLLWCGTSFQFFSENFCLLVHDQKMATVLENARRPQFFKVLLPGFSEELLIPPRFSKNHVAHENHRMATIMSPLGNLWQITLEREGGDRVYFSSGWEEFARAHELRVGFVLVFRYEGNMVFGVKVFDLSGCLKEYDEENARSSSNGSMSVNEEQRLGRVAESERCILYSFGDYPTEEEEEEDDKDDYGMKTRFGQLNIRLECCSEEDVEEKEKGEDDNKKIKSTQLQSWKKKGQPEFVKKIGASTLRYKSLIVPKQFCSMHGLIHKQEMVLKVKDMEGRYWSVDFRHGKNQNFFKHGWEDFSQANNLEIGDRCVFQLVSRKEMHVEIEKHRKF</sequence>
<evidence type="ECO:0000256" key="12">
    <source>
        <dbReference type="ARBA" id="ARBA00023136"/>
    </source>
</evidence>
<gene>
    <name evidence="17" type="ORF">Cni_G03923</name>
</gene>
<protein>
    <submittedName>
        <fullName evidence="17">B3 domain-containing protein</fullName>
    </submittedName>
</protein>
<evidence type="ECO:0000256" key="14">
    <source>
        <dbReference type="ARBA" id="ARBA00023242"/>
    </source>
</evidence>
<comment type="similarity">
    <text evidence="3">Belongs to the mitochondrial pyruvate carrier (MPC) (TC 2.A.105) family.</text>
</comment>
<dbReference type="PANTHER" id="PTHR31674">
    <property type="entry name" value="B3 DOMAIN-CONTAINING PROTEIN REM-LIKE 3-RELATED"/>
    <property type="match status" value="1"/>
</dbReference>
<dbReference type="AlphaFoldDB" id="A0AAQ3JUX7"/>
<dbReference type="InterPro" id="IPR039218">
    <property type="entry name" value="REM_fam"/>
</dbReference>
<comment type="subcellular location">
    <subcellularLocation>
        <location evidence="2">Mitochondrion inner membrane</location>
        <topology evidence="2">Multi-pass membrane protein</topology>
    </subcellularLocation>
    <subcellularLocation>
        <location evidence="1">Nucleus</location>
    </subcellularLocation>
</comment>
<evidence type="ECO:0000259" key="16">
    <source>
        <dbReference type="PROSITE" id="PS50863"/>
    </source>
</evidence>
<keyword evidence="18" id="KW-1185">Reference proteome</keyword>
<evidence type="ECO:0000313" key="18">
    <source>
        <dbReference type="Proteomes" id="UP001327560"/>
    </source>
</evidence>
<keyword evidence="10" id="KW-0238">DNA-binding</keyword>
<dbReference type="EMBL" id="CP136890">
    <property type="protein sequence ID" value="WOK95216.1"/>
    <property type="molecule type" value="Genomic_DNA"/>
</dbReference>
<keyword evidence="12" id="KW-0472">Membrane</keyword>
<evidence type="ECO:0000256" key="3">
    <source>
        <dbReference type="ARBA" id="ARBA00006416"/>
    </source>
</evidence>
<evidence type="ECO:0000256" key="8">
    <source>
        <dbReference type="ARBA" id="ARBA00022989"/>
    </source>
</evidence>
<keyword evidence="13" id="KW-0804">Transcription</keyword>
<feature type="domain" description="TF-B3" evidence="16">
    <location>
        <begin position="416"/>
        <end position="511"/>
    </location>
</feature>
<keyword evidence="4" id="KW-0813">Transport</keyword>
<dbReference type="GO" id="GO:0006850">
    <property type="term" value="P:pyruvate import into mitochondria"/>
    <property type="evidence" value="ECO:0007669"/>
    <property type="project" value="InterPro"/>
</dbReference>
<dbReference type="Proteomes" id="UP001327560">
    <property type="component" value="Chromosome 1"/>
</dbReference>
<evidence type="ECO:0000256" key="2">
    <source>
        <dbReference type="ARBA" id="ARBA00004448"/>
    </source>
</evidence>
<feature type="region of interest" description="Disordered" evidence="15">
    <location>
        <begin position="290"/>
        <end position="336"/>
    </location>
</feature>
<dbReference type="Gene3D" id="2.40.330.10">
    <property type="entry name" value="DNA-binding pseudobarrel domain"/>
    <property type="match status" value="3"/>
</dbReference>